<comment type="caution">
    <text evidence="1">The sequence shown here is derived from an EMBL/GenBank/DDBJ whole genome shotgun (WGS) entry which is preliminary data.</text>
</comment>
<keyword evidence="2" id="KW-1185">Reference proteome</keyword>
<proteinExistence type="predicted"/>
<feature type="non-terminal residue" evidence="1">
    <location>
        <position position="1"/>
    </location>
</feature>
<name>A0A1E5VNU2_9POAL</name>
<dbReference type="Proteomes" id="UP000095767">
    <property type="component" value="Unassembled WGS sequence"/>
</dbReference>
<dbReference type="EMBL" id="LWDX02033993">
    <property type="protein sequence ID" value="OEL26757.1"/>
    <property type="molecule type" value="Genomic_DNA"/>
</dbReference>
<gene>
    <name evidence="1" type="ORF">BAE44_0012224</name>
</gene>
<accession>A0A1E5VNU2</accession>
<protein>
    <submittedName>
        <fullName evidence="1">Uncharacterized protein</fullName>
    </submittedName>
</protein>
<organism evidence="1 2">
    <name type="scientific">Dichanthelium oligosanthes</name>
    <dbReference type="NCBI Taxonomy" id="888268"/>
    <lineage>
        <taxon>Eukaryota</taxon>
        <taxon>Viridiplantae</taxon>
        <taxon>Streptophyta</taxon>
        <taxon>Embryophyta</taxon>
        <taxon>Tracheophyta</taxon>
        <taxon>Spermatophyta</taxon>
        <taxon>Magnoliopsida</taxon>
        <taxon>Liliopsida</taxon>
        <taxon>Poales</taxon>
        <taxon>Poaceae</taxon>
        <taxon>PACMAD clade</taxon>
        <taxon>Panicoideae</taxon>
        <taxon>Panicodae</taxon>
        <taxon>Paniceae</taxon>
        <taxon>Dichantheliinae</taxon>
        <taxon>Dichanthelium</taxon>
    </lineage>
</organism>
<sequence length="211" mass="24467">DEYHTIDLTKLCVACCAPKFLKDVEYMDGDLNRHDVYVLFLVPRCIPPYFGIEETRPIWCCSAKRDQEAERPAHTGSCEHRKWKIYPMGHKKAHPVTQSLKLDGTLVKLPEWIGRLQSLIMKLVLEGTELTDVDATMRVLGKLPNLAILRLRWDPFKCGELRVTFDREAFPSLMVLELFRVDGFRTYKEEFLIDVGDQLAKNKNLPVLRTF</sequence>
<evidence type="ECO:0000313" key="2">
    <source>
        <dbReference type="Proteomes" id="UP000095767"/>
    </source>
</evidence>
<evidence type="ECO:0000313" key="1">
    <source>
        <dbReference type="EMBL" id="OEL26757.1"/>
    </source>
</evidence>
<dbReference type="OrthoDB" id="694143at2759"/>
<reference evidence="1 2" key="1">
    <citation type="submission" date="2016-09" db="EMBL/GenBank/DDBJ databases">
        <title>The draft genome of Dichanthelium oligosanthes: A C3 panicoid grass species.</title>
        <authorList>
            <person name="Studer A.J."/>
            <person name="Schnable J.C."/>
            <person name="Brutnell T.P."/>
        </authorList>
    </citation>
    <scope>NUCLEOTIDE SEQUENCE [LARGE SCALE GENOMIC DNA]</scope>
    <source>
        <strain evidence="2">cv. Kellogg 1175</strain>
        <tissue evidence="1">Leaf</tissue>
    </source>
</reference>
<dbReference type="AlphaFoldDB" id="A0A1E5VNU2"/>